<organism evidence="1 2">
    <name type="scientific">Oedothorax gibbosus</name>
    <dbReference type="NCBI Taxonomy" id="931172"/>
    <lineage>
        <taxon>Eukaryota</taxon>
        <taxon>Metazoa</taxon>
        <taxon>Ecdysozoa</taxon>
        <taxon>Arthropoda</taxon>
        <taxon>Chelicerata</taxon>
        <taxon>Arachnida</taxon>
        <taxon>Araneae</taxon>
        <taxon>Araneomorphae</taxon>
        <taxon>Entelegynae</taxon>
        <taxon>Araneoidea</taxon>
        <taxon>Linyphiidae</taxon>
        <taxon>Erigoninae</taxon>
        <taxon>Oedothorax</taxon>
    </lineage>
</organism>
<proteinExistence type="predicted"/>
<dbReference type="Proteomes" id="UP000827092">
    <property type="component" value="Unassembled WGS sequence"/>
</dbReference>
<evidence type="ECO:0000313" key="1">
    <source>
        <dbReference type="EMBL" id="KAG8191797.1"/>
    </source>
</evidence>
<keyword evidence="2" id="KW-1185">Reference proteome</keyword>
<gene>
    <name evidence="1" type="ORF">JTE90_026829</name>
</gene>
<dbReference type="EMBL" id="JAFNEN010000152">
    <property type="protein sequence ID" value="KAG8191797.1"/>
    <property type="molecule type" value="Genomic_DNA"/>
</dbReference>
<sequence length="244" mass="28321">MATIPTIKPKLGINYLPQSPRRNLHTNNNSDNCGVLSGFDKEMDMDKSNWDFSSCKTILCNFSYVDTCIIDYETETNLEHEVCQRLSGEIPKDFPQRVPSNFRRKRRRSCTIYRPNQQSLPDVVLSCSDERKSSSQKLKPEVCGRVLSHIADHFEMDRRKKTTHQNLAELPRNIPNQNEKRLCEHPACEIFQDIKKDGESTNRQTHNFQDEEIGNISEGKPTFAIHTILKNLLQRIIEEILFNK</sequence>
<reference evidence="1 2" key="1">
    <citation type="journal article" date="2022" name="Nat. Ecol. Evol.">
        <title>A masculinizing supergene underlies an exaggerated male reproductive morph in a spider.</title>
        <authorList>
            <person name="Hendrickx F."/>
            <person name="De Corte Z."/>
            <person name="Sonet G."/>
            <person name="Van Belleghem S.M."/>
            <person name="Kostlbacher S."/>
            <person name="Vangestel C."/>
        </authorList>
    </citation>
    <scope>NUCLEOTIDE SEQUENCE [LARGE SCALE GENOMIC DNA]</scope>
    <source>
        <strain evidence="1">W744_W776</strain>
    </source>
</reference>
<protein>
    <submittedName>
        <fullName evidence="1">Uncharacterized protein</fullName>
    </submittedName>
</protein>
<name>A0AAV6V5P8_9ARAC</name>
<accession>A0AAV6V5P8</accession>
<dbReference type="AlphaFoldDB" id="A0AAV6V5P8"/>
<comment type="caution">
    <text evidence="1">The sequence shown here is derived from an EMBL/GenBank/DDBJ whole genome shotgun (WGS) entry which is preliminary data.</text>
</comment>
<evidence type="ECO:0000313" key="2">
    <source>
        <dbReference type="Proteomes" id="UP000827092"/>
    </source>
</evidence>